<dbReference type="NCBIfam" id="TIGR00071">
    <property type="entry name" value="hisT_truA"/>
    <property type="match status" value="1"/>
</dbReference>
<evidence type="ECO:0000259" key="7">
    <source>
        <dbReference type="Pfam" id="PF01416"/>
    </source>
</evidence>
<comment type="similarity">
    <text evidence="1 4 5">Belongs to the tRNA pseudouridine synthase TruA family.</text>
</comment>
<feature type="domain" description="Pseudouridine synthase I TruA alpha/beta" evidence="7">
    <location>
        <begin position="220"/>
        <end position="326"/>
    </location>
</feature>
<feature type="compositionally biased region" description="Gly residues" evidence="6">
    <location>
        <begin position="356"/>
        <end position="368"/>
    </location>
</feature>
<evidence type="ECO:0000256" key="2">
    <source>
        <dbReference type="ARBA" id="ARBA00022694"/>
    </source>
</evidence>
<gene>
    <name evidence="4 8" type="primary">truA</name>
    <name evidence="8" type="ORF">Col01nite_06730</name>
</gene>
<evidence type="ECO:0000256" key="1">
    <source>
        <dbReference type="ARBA" id="ARBA00009375"/>
    </source>
</evidence>
<feature type="binding site" evidence="4">
    <location>
        <position position="186"/>
    </location>
    <ligand>
        <name>substrate</name>
    </ligand>
</feature>
<dbReference type="InterPro" id="IPR001406">
    <property type="entry name" value="PsdUridine_synth_TruA"/>
</dbReference>
<organism evidence="8 9">
    <name type="scientific">Cellulomonas oligotrophica</name>
    <dbReference type="NCBI Taxonomy" id="931536"/>
    <lineage>
        <taxon>Bacteria</taxon>
        <taxon>Bacillati</taxon>
        <taxon>Actinomycetota</taxon>
        <taxon>Actinomycetes</taxon>
        <taxon>Micrococcales</taxon>
        <taxon>Cellulomonadaceae</taxon>
        <taxon>Cellulomonas</taxon>
    </lineage>
</organism>
<keyword evidence="2 4" id="KW-0819">tRNA processing</keyword>
<comment type="subunit">
    <text evidence="4">Homodimer.</text>
</comment>
<dbReference type="Pfam" id="PF01416">
    <property type="entry name" value="PseudoU_synth_1"/>
    <property type="match status" value="1"/>
</dbReference>
<accession>A0ABQ4D720</accession>
<evidence type="ECO:0000313" key="9">
    <source>
        <dbReference type="Proteomes" id="UP000618382"/>
    </source>
</evidence>
<dbReference type="PANTHER" id="PTHR11142:SF0">
    <property type="entry name" value="TRNA PSEUDOURIDINE SYNTHASE-LIKE 1"/>
    <property type="match status" value="1"/>
</dbReference>
<evidence type="ECO:0000313" key="8">
    <source>
        <dbReference type="EMBL" id="GIG31514.1"/>
    </source>
</evidence>
<keyword evidence="9" id="KW-1185">Reference proteome</keyword>
<comment type="caution">
    <text evidence="4">Lacks conserved residue(s) required for the propagation of feature annotation.</text>
</comment>
<feature type="active site" description="Nucleophile" evidence="4">
    <location>
        <position position="117"/>
    </location>
</feature>
<evidence type="ECO:0000256" key="6">
    <source>
        <dbReference type="SAM" id="MobiDB-lite"/>
    </source>
</evidence>
<dbReference type="Proteomes" id="UP000618382">
    <property type="component" value="Unassembled WGS sequence"/>
</dbReference>
<feature type="region of interest" description="Disordered" evidence="6">
    <location>
        <begin position="336"/>
        <end position="368"/>
    </location>
</feature>
<proteinExistence type="inferred from homology"/>
<reference evidence="8 9" key="1">
    <citation type="submission" date="2021-01" db="EMBL/GenBank/DDBJ databases">
        <title>Whole genome shotgun sequence of Cellulomonas oligotrophica NBRC 109435.</title>
        <authorList>
            <person name="Komaki H."/>
            <person name="Tamura T."/>
        </authorList>
    </citation>
    <scope>NUCLEOTIDE SEQUENCE [LARGE SCALE GENOMIC DNA]</scope>
    <source>
        <strain evidence="8 9">NBRC 109435</strain>
    </source>
</reference>
<comment type="catalytic activity">
    <reaction evidence="4 5">
        <text>uridine(38/39/40) in tRNA = pseudouridine(38/39/40) in tRNA</text>
        <dbReference type="Rhea" id="RHEA:22376"/>
        <dbReference type="Rhea" id="RHEA-COMP:10085"/>
        <dbReference type="Rhea" id="RHEA-COMP:10087"/>
        <dbReference type="ChEBI" id="CHEBI:65314"/>
        <dbReference type="ChEBI" id="CHEBI:65315"/>
        <dbReference type="EC" id="5.4.99.12"/>
    </reaction>
</comment>
<comment type="function">
    <text evidence="4">Formation of pseudouridine at positions 38, 39 and 40 in the anticodon stem and loop of transfer RNAs.</text>
</comment>
<dbReference type="Gene3D" id="3.30.70.660">
    <property type="entry name" value="Pseudouridine synthase I, catalytic domain, C-terminal subdomain"/>
    <property type="match status" value="1"/>
</dbReference>
<sequence length="368" mass="38703">MVARHPTTLARDRRPGAGRPGPGATVCRVDAVDEDGRGRAGSTDGHGTGATVGAAVQDVPVRLRLDLAYDGTAFAGWARQPTLRTVQGVLEDALALVLRSGPRGEAPPRLTVAGRTDSGVHARGQVAHVDVVPAALEAVRGRSDRPVLDVLRTRLTGVLDDDVVVRDVTPAPAGFDARFSALRRRYAYRVGDDPSLRDPLRRAHVLQHRQPLDVAAMDAAASTLVGRHDFAAYCKPRPDATTIRTLEAFGWSRVADGPDAGLVVAHVQADAFCHSMVRALVGASLAVGEGRRPVGWPSELLRSRRREGGATVVAAHGLTLEEVTYPPDAELAVRADRTRARRQAHEAQTAAPAGPGPAGSGGPGDCCG</sequence>
<dbReference type="InterPro" id="IPR020094">
    <property type="entry name" value="TruA/RsuA/RluB/E/F_N"/>
</dbReference>
<dbReference type="InterPro" id="IPR020103">
    <property type="entry name" value="PsdUridine_synth_cat_dom_sf"/>
</dbReference>
<dbReference type="InterPro" id="IPR020095">
    <property type="entry name" value="PsdUridine_synth_TruA_C"/>
</dbReference>
<evidence type="ECO:0000256" key="5">
    <source>
        <dbReference type="RuleBase" id="RU003792"/>
    </source>
</evidence>
<evidence type="ECO:0000256" key="4">
    <source>
        <dbReference type="HAMAP-Rule" id="MF_00171"/>
    </source>
</evidence>
<dbReference type="Gene3D" id="3.30.70.580">
    <property type="entry name" value="Pseudouridine synthase I, catalytic domain, N-terminal subdomain"/>
    <property type="match status" value="1"/>
</dbReference>
<dbReference type="EC" id="5.4.99.12" evidence="4"/>
<dbReference type="CDD" id="cd02570">
    <property type="entry name" value="PseudoU_synth_EcTruA"/>
    <property type="match status" value="1"/>
</dbReference>
<dbReference type="HAMAP" id="MF_00171">
    <property type="entry name" value="TruA"/>
    <property type="match status" value="1"/>
</dbReference>
<protein>
    <recommendedName>
        <fullName evidence="4">tRNA pseudouridine synthase A</fullName>
        <ecNumber evidence="4">5.4.99.12</ecNumber>
    </recommendedName>
    <alternativeName>
        <fullName evidence="4">tRNA pseudouridine(38-40) synthase</fullName>
    </alternativeName>
    <alternativeName>
        <fullName evidence="4">tRNA pseudouridylate synthase I</fullName>
    </alternativeName>
    <alternativeName>
        <fullName evidence="4">tRNA-uridine isomerase I</fullName>
    </alternativeName>
</protein>
<dbReference type="InterPro" id="IPR020097">
    <property type="entry name" value="PsdUridine_synth_TruA_a/b_dom"/>
</dbReference>
<comment type="caution">
    <text evidence="8">The sequence shown here is derived from an EMBL/GenBank/DDBJ whole genome shotgun (WGS) entry which is preliminary data.</text>
</comment>
<dbReference type="SUPFAM" id="SSF55120">
    <property type="entry name" value="Pseudouridine synthase"/>
    <property type="match status" value="1"/>
</dbReference>
<keyword evidence="3 4" id="KW-0413">Isomerase</keyword>
<feature type="region of interest" description="Disordered" evidence="6">
    <location>
        <begin position="1"/>
        <end position="26"/>
    </location>
</feature>
<dbReference type="EMBL" id="BONN01000001">
    <property type="protein sequence ID" value="GIG31514.1"/>
    <property type="molecule type" value="Genomic_DNA"/>
</dbReference>
<dbReference type="PANTHER" id="PTHR11142">
    <property type="entry name" value="PSEUDOURIDYLATE SYNTHASE"/>
    <property type="match status" value="1"/>
</dbReference>
<evidence type="ECO:0000256" key="3">
    <source>
        <dbReference type="ARBA" id="ARBA00023235"/>
    </source>
</evidence>
<name>A0ABQ4D720_9CELL</name>